<proteinExistence type="predicted"/>
<accession>A0A392NXZ9</accession>
<protein>
    <recommendedName>
        <fullName evidence="4">Transmembrane protein</fullName>
    </recommendedName>
</protein>
<evidence type="ECO:0008006" key="4">
    <source>
        <dbReference type="Google" id="ProtNLM"/>
    </source>
</evidence>
<comment type="caution">
    <text evidence="2">The sequence shown here is derived from an EMBL/GenBank/DDBJ whole genome shotgun (WGS) entry which is preliminary data.</text>
</comment>
<dbReference type="EMBL" id="LXQA010054229">
    <property type="protein sequence ID" value="MCI04079.1"/>
    <property type="molecule type" value="Genomic_DNA"/>
</dbReference>
<sequence>MKYSKMVAFVRGLVFDRSVASWVLFTVVCSRRSWVVSALVVVLVIVVGFSVSTAAVGFRCARCVLSVLGAAAYSVASAEPSCSPVALVVVLPTLITDSSGFVEICSFLVVGVASTVRSGLGLIGSKGSFCVLCFVIGVVAREFCPCWRSIHSPFHT</sequence>
<reference evidence="2 3" key="1">
    <citation type="journal article" date="2018" name="Front. Plant Sci.">
        <title>Red Clover (Trifolium pratense) and Zigzag Clover (T. medium) - A Picture of Genomic Similarities and Differences.</title>
        <authorList>
            <person name="Dluhosova J."/>
            <person name="Istvanek J."/>
            <person name="Nedelnik J."/>
            <person name="Repkova J."/>
        </authorList>
    </citation>
    <scope>NUCLEOTIDE SEQUENCE [LARGE SCALE GENOMIC DNA]</scope>
    <source>
        <strain evidence="3">cv. 10/8</strain>
        <tissue evidence="2">Leaf</tissue>
    </source>
</reference>
<keyword evidence="1" id="KW-0472">Membrane</keyword>
<evidence type="ECO:0000313" key="3">
    <source>
        <dbReference type="Proteomes" id="UP000265520"/>
    </source>
</evidence>
<evidence type="ECO:0000313" key="2">
    <source>
        <dbReference type="EMBL" id="MCI04079.1"/>
    </source>
</evidence>
<keyword evidence="3" id="KW-1185">Reference proteome</keyword>
<dbReference type="AlphaFoldDB" id="A0A392NXZ9"/>
<dbReference type="Proteomes" id="UP000265520">
    <property type="component" value="Unassembled WGS sequence"/>
</dbReference>
<keyword evidence="1" id="KW-0812">Transmembrane</keyword>
<evidence type="ECO:0000256" key="1">
    <source>
        <dbReference type="SAM" id="Phobius"/>
    </source>
</evidence>
<organism evidence="2 3">
    <name type="scientific">Trifolium medium</name>
    <dbReference type="NCBI Taxonomy" id="97028"/>
    <lineage>
        <taxon>Eukaryota</taxon>
        <taxon>Viridiplantae</taxon>
        <taxon>Streptophyta</taxon>
        <taxon>Embryophyta</taxon>
        <taxon>Tracheophyta</taxon>
        <taxon>Spermatophyta</taxon>
        <taxon>Magnoliopsida</taxon>
        <taxon>eudicotyledons</taxon>
        <taxon>Gunneridae</taxon>
        <taxon>Pentapetalae</taxon>
        <taxon>rosids</taxon>
        <taxon>fabids</taxon>
        <taxon>Fabales</taxon>
        <taxon>Fabaceae</taxon>
        <taxon>Papilionoideae</taxon>
        <taxon>50 kb inversion clade</taxon>
        <taxon>NPAAA clade</taxon>
        <taxon>Hologalegina</taxon>
        <taxon>IRL clade</taxon>
        <taxon>Trifolieae</taxon>
        <taxon>Trifolium</taxon>
    </lineage>
</organism>
<feature type="transmembrane region" description="Helical" evidence="1">
    <location>
        <begin position="36"/>
        <end position="58"/>
    </location>
</feature>
<keyword evidence="1" id="KW-1133">Transmembrane helix</keyword>
<name>A0A392NXZ9_9FABA</name>